<dbReference type="HOGENOM" id="CLU_1524746_0_0_1"/>
<evidence type="ECO:0000313" key="3">
    <source>
        <dbReference type="Proteomes" id="UP000054549"/>
    </source>
</evidence>
<dbReference type="OrthoDB" id="3196762at2759"/>
<dbReference type="EMBL" id="KN818224">
    <property type="protein sequence ID" value="KIL70215.1"/>
    <property type="molecule type" value="Genomic_DNA"/>
</dbReference>
<keyword evidence="1" id="KW-0812">Transmembrane</keyword>
<accession>A0A0C2T2W9</accession>
<keyword evidence="1" id="KW-0472">Membrane</keyword>
<sequence>MAVAIYPISEKPAPVPRFNLPLILPLFILTCVSLLFSLILFILSMLDLGYLSMWMNPTMALITIIFHVTVLVLSRKRAAHDSTFFSAVVVCAYLLGVVWFVAFILTNIVAAVKSDRFFGLDELKGNGLPATIGSQRGQIILTLFETVVLEAFAIKGHLAVREKNDPEDWRPRTGQQ</sequence>
<gene>
    <name evidence="2" type="ORF">M378DRAFT_609815</name>
</gene>
<dbReference type="Proteomes" id="UP000054549">
    <property type="component" value="Unassembled WGS sequence"/>
</dbReference>
<keyword evidence="1" id="KW-1133">Transmembrane helix</keyword>
<evidence type="ECO:0000256" key="1">
    <source>
        <dbReference type="SAM" id="Phobius"/>
    </source>
</evidence>
<feature type="transmembrane region" description="Helical" evidence="1">
    <location>
        <begin position="20"/>
        <end position="42"/>
    </location>
</feature>
<organism evidence="2 3">
    <name type="scientific">Amanita muscaria (strain Koide BX008)</name>
    <dbReference type="NCBI Taxonomy" id="946122"/>
    <lineage>
        <taxon>Eukaryota</taxon>
        <taxon>Fungi</taxon>
        <taxon>Dikarya</taxon>
        <taxon>Basidiomycota</taxon>
        <taxon>Agaricomycotina</taxon>
        <taxon>Agaricomycetes</taxon>
        <taxon>Agaricomycetidae</taxon>
        <taxon>Agaricales</taxon>
        <taxon>Pluteineae</taxon>
        <taxon>Amanitaceae</taxon>
        <taxon>Amanita</taxon>
    </lineage>
</organism>
<feature type="transmembrane region" description="Helical" evidence="1">
    <location>
        <begin position="54"/>
        <end position="73"/>
    </location>
</feature>
<keyword evidence="3" id="KW-1185">Reference proteome</keyword>
<dbReference type="InParanoid" id="A0A0C2T2W9"/>
<reference evidence="2 3" key="1">
    <citation type="submission" date="2014-04" db="EMBL/GenBank/DDBJ databases">
        <title>Evolutionary Origins and Diversification of the Mycorrhizal Mutualists.</title>
        <authorList>
            <consortium name="DOE Joint Genome Institute"/>
            <consortium name="Mycorrhizal Genomics Consortium"/>
            <person name="Kohler A."/>
            <person name="Kuo A."/>
            <person name="Nagy L.G."/>
            <person name="Floudas D."/>
            <person name="Copeland A."/>
            <person name="Barry K.W."/>
            <person name="Cichocki N."/>
            <person name="Veneault-Fourrey C."/>
            <person name="LaButti K."/>
            <person name="Lindquist E.A."/>
            <person name="Lipzen A."/>
            <person name="Lundell T."/>
            <person name="Morin E."/>
            <person name="Murat C."/>
            <person name="Riley R."/>
            <person name="Ohm R."/>
            <person name="Sun H."/>
            <person name="Tunlid A."/>
            <person name="Henrissat B."/>
            <person name="Grigoriev I.V."/>
            <person name="Hibbett D.S."/>
            <person name="Martin F."/>
        </authorList>
    </citation>
    <scope>NUCLEOTIDE SEQUENCE [LARGE SCALE GENOMIC DNA]</scope>
    <source>
        <strain evidence="2 3">Koide BX008</strain>
    </source>
</reference>
<evidence type="ECO:0000313" key="2">
    <source>
        <dbReference type="EMBL" id="KIL70215.1"/>
    </source>
</evidence>
<name>A0A0C2T2W9_AMAMK</name>
<dbReference type="AlphaFoldDB" id="A0A0C2T2W9"/>
<protein>
    <submittedName>
        <fullName evidence="2">Uncharacterized protein</fullName>
    </submittedName>
</protein>
<proteinExistence type="predicted"/>
<feature type="transmembrane region" description="Helical" evidence="1">
    <location>
        <begin position="85"/>
        <end position="105"/>
    </location>
</feature>